<dbReference type="RefSeq" id="WP_187562123.1">
    <property type="nucleotide sequence ID" value="NZ_JACGWS010000005.1"/>
</dbReference>
<name>A0ABR7Q9P4_9FLAO</name>
<dbReference type="EMBL" id="JACGWS010000005">
    <property type="protein sequence ID" value="MBC8755076.1"/>
    <property type="molecule type" value="Genomic_DNA"/>
</dbReference>
<accession>A0ABR7Q9P4</accession>
<reference evidence="1 2" key="1">
    <citation type="submission" date="2020-07" db="EMBL/GenBank/DDBJ databases">
        <title>Description of Kordia aestuariivivens sp. nov., isolated from a tidal flat.</title>
        <authorList>
            <person name="Park S."/>
            <person name="Yoon J.-H."/>
        </authorList>
    </citation>
    <scope>NUCLEOTIDE SEQUENCE [LARGE SCALE GENOMIC DNA]</scope>
    <source>
        <strain evidence="1 2">YSTF-M3</strain>
    </source>
</reference>
<evidence type="ECO:0000313" key="2">
    <source>
        <dbReference type="Proteomes" id="UP000619238"/>
    </source>
</evidence>
<evidence type="ECO:0000313" key="1">
    <source>
        <dbReference type="EMBL" id="MBC8755076.1"/>
    </source>
</evidence>
<dbReference type="Proteomes" id="UP000619238">
    <property type="component" value="Unassembled WGS sequence"/>
</dbReference>
<gene>
    <name evidence="1" type="ORF">H2O64_10360</name>
</gene>
<organism evidence="1 2">
    <name type="scientific">Kordia aestuariivivens</name>
    <dbReference type="NCBI Taxonomy" id="2759037"/>
    <lineage>
        <taxon>Bacteria</taxon>
        <taxon>Pseudomonadati</taxon>
        <taxon>Bacteroidota</taxon>
        <taxon>Flavobacteriia</taxon>
        <taxon>Flavobacteriales</taxon>
        <taxon>Flavobacteriaceae</taxon>
        <taxon>Kordia</taxon>
    </lineage>
</organism>
<proteinExistence type="predicted"/>
<keyword evidence="2" id="KW-1185">Reference proteome</keyword>
<sequence>MNHKILHILNGDSLVERLEAIEIHDDQLVWREMLCEGKTVFDLKSEAFKNERIAYLQQFNATEETYTTSFLTPLLTTDYTKYTSIVLWFEYDLFCHINMIAALSYLRQLGLSTPIYLVCSGWIEGETNLKGLGELTDEQLSDHYTNKIELTKEDLRLADELWRLYCTNDHVSFKRYVMVKSSFPYLTNCINAHLKRFPSVESGLNVLETHILKIIHKEEIKNTLQLTGYILQYQGYYGFGDLQIRNIITKLASFFETKNDRLVLNRHGLLAMDHIKSFYDQLTDDTIFGNCKKYEYCYHPSKQILTKHE</sequence>
<protein>
    <submittedName>
        <fullName evidence="1">DUF1835 domain-containing protein</fullName>
    </submittedName>
</protein>
<comment type="caution">
    <text evidence="1">The sequence shown here is derived from an EMBL/GenBank/DDBJ whole genome shotgun (WGS) entry which is preliminary data.</text>
</comment>